<evidence type="ECO:0000313" key="3">
    <source>
        <dbReference type="Proteomes" id="UP000739538"/>
    </source>
</evidence>
<gene>
    <name evidence="2" type="ORF">KDA27_00435</name>
</gene>
<reference evidence="2" key="2">
    <citation type="journal article" date="2021" name="Microbiome">
        <title>Successional dynamics and alternative stable states in a saline activated sludge microbial community over 9 years.</title>
        <authorList>
            <person name="Wang Y."/>
            <person name="Ye J."/>
            <person name="Ju F."/>
            <person name="Liu L."/>
            <person name="Boyd J.A."/>
            <person name="Deng Y."/>
            <person name="Parks D.H."/>
            <person name="Jiang X."/>
            <person name="Yin X."/>
            <person name="Woodcroft B.J."/>
            <person name="Tyson G.W."/>
            <person name="Hugenholtz P."/>
            <person name="Polz M.F."/>
            <person name="Zhang T."/>
        </authorList>
    </citation>
    <scope>NUCLEOTIDE SEQUENCE</scope>
    <source>
        <strain evidence="2">HKST-UBA02</strain>
    </source>
</reference>
<evidence type="ECO:0000256" key="1">
    <source>
        <dbReference type="SAM" id="MobiDB-lite"/>
    </source>
</evidence>
<organism evidence="2 3">
    <name type="scientific">Eiseniibacteriota bacterium</name>
    <dbReference type="NCBI Taxonomy" id="2212470"/>
    <lineage>
        <taxon>Bacteria</taxon>
        <taxon>Candidatus Eiseniibacteriota</taxon>
    </lineage>
</organism>
<name>A0A956SBA6_UNCEI</name>
<feature type="compositionally biased region" description="Basic and acidic residues" evidence="1">
    <location>
        <begin position="246"/>
        <end position="279"/>
    </location>
</feature>
<comment type="caution">
    <text evidence="2">The sequence shown here is derived from an EMBL/GenBank/DDBJ whole genome shotgun (WGS) entry which is preliminary data.</text>
</comment>
<dbReference type="AlphaFoldDB" id="A0A956SBA6"/>
<evidence type="ECO:0000313" key="2">
    <source>
        <dbReference type="EMBL" id="MCA9754237.1"/>
    </source>
</evidence>
<proteinExistence type="predicted"/>
<feature type="compositionally biased region" description="Low complexity" evidence="1">
    <location>
        <begin position="280"/>
        <end position="301"/>
    </location>
</feature>
<sequence length="310" mass="36742">MRPLRDIGLAIGVLFLAVPAWSMTTRDVFDLLEAGVGEDVILKQMDAESASFQLETDDILALRRAGATDRLLRAMIDSGDTRRSEREAYEAQRSREADGKVETYREYDEYETPGDDWSSGYYDLDRSYRVQYVYDPFGYYWCAAPSYFVYYYPFRSWDVGFYYAGWHHWRWWGWNGYWPSYYRNYCDSYYWHNHHHTYYHHQEYGNDVRYRSRYDRVARDKGGDYGTHGSDSRSKVTRSRSGSRSIEADRSRSQPSTRSRDRTIDRQRENSRSRSEVRAPRTTSRSQSSPSTRSQSSSPSRPSRDRSRSR</sequence>
<protein>
    <submittedName>
        <fullName evidence="2">Uncharacterized protein</fullName>
    </submittedName>
</protein>
<dbReference type="Proteomes" id="UP000739538">
    <property type="component" value="Unassembled WGS sequence"/>
</dbReference>
<reference evidence="2" key="1">
    <citation type="submission" date="2020-04" db="EMBL/GenBank/DDBJ databases">
        <authorList>
            <person name="Zhang T."/>
        </authorList>
    </citation>
    <scope>NUCLEOTIDE SEQUENCE</scope>
    <source>
        <strain evidence="2">HKST-UBA02</strain>
    </source>
</reference>
<dbReference type="EMBL" id="JAGQHS010000001">
    <property type="protein sequence ID" value="MCA9754237.1"/>
    <property type="molecule type" value="Genomic_DNA"/>
</dbReference>
<accession>A0A956SBA6</accession>
<feature type="region of interest" description="Disordered" evidence="1">
    <location>
        <begin position="219"/>
        <end position="310"/>
    </location>
</feature>